<feature type="transmembrane region" description="Helical" evidence="1">
    <location>
        <begin position="38"/>
        <end position="56"/>
    </location>
</feature>
<sequence length="207" mass="22236">MIEYDHEPVRGLPGDLPKGEAVLWQGAPDWRVFLRTALYSRWITGYFALLALWSVLSGSVGGALASVIAAIVTLGLLAGFAVLVARTSVYTITNRRIVLRIGVALNKCINLPLHLIGSAELRGHANGFGDIALHLSGRHGLGYAMLWPHARPWKLSAVQPMLRALPNADAVAKLLADACNALVPNVKEEPRTSTVNRPATGLEEAHA</sequence>
<feature type="domain" description="YdbS-like PH" evidence="2">
    <location>
        <begin position="86"/>
        <end position="174"/>
    </location>
</feature>
<keyword evidence="1" id="KW-0812">Transmembrane</keyword>
<name>A0ABS0N1X5_9SPHN</name>
<dbReference type="NCBIfam" id="NF040894">
    <property type="entry name" value="puhB_PGC"/>
    <property type="match status" value="1"/>
</dbReference>
<dbReference type="RefSeq" id="WP_197920600.1">
    <property type="nucleotide sequence ID" value="NZ_CAWPTA010000006.1"/>
</dbReference>
<proteinExistence type="predicted"/>
<evidence type="ECO:0000256" key="1">
    <source>
        <dbReference type="SAM" id="Phobius"/>
    </source>
</evidence>
<evidence type="ECO:0000313" key="4">
    <source>
        <dbReference type="Proteomes" id="UP000602442"/>
    </source>
</evidence>
<dbReference type="InterPro" id="IPR005182">
    <property type="entry name" value="YdbS-like_PH"/>
</dbReference>
<dbReference type="Pfam" id="PF03703">
    <property type="entry name" value="bPH_2"/>
    <property type="match status" value="1"/>
</dbReference>
<reference evidence="3 4" key="1">
    <citation type="submission" date="2020-11" db="EMBL/GenBank/DDBJ databases">
        <title>Erythrobacter sediminis sp. nov., a marine bacterium from a tidal flat of Garorim Bay.</title>
        <authorList>
            <person name="Kim D."/>
            <person name="Yoo Y."/>
            <person name="Kim J.-J."/>
        </authorList>
    </citation>
    <scope>NUCLEOTIDE SEQUENCE [LARGE SCALE GENOMIC DNA]</scope>
    <source>
        <strain evidence="3 4">JGD-13</strain>
    </source>
</reference>
<feature type="transmembrane region" description="Helical" evidence="1">
    <location>
        <begin position="62"/>
        <end position="85"/>
    </location>
</feature>
<evidence type="ECO:0000313" key="3">
    <source>
        <dbReference type="EMBL" id="MBH5321965.1"/>
    </source>
</evidence>
<evidence type="ECO:0000259" key="2">
    <source>
        <dbReference type="Pfam" id="PF03703"/>
    </source>
</evidence>
<dbReference type="Proteomes" id="UP000602442">
    <property type="component" value="Unassembled WGS sequence"/>
</dbReference>
<keyword evidence="1" id="KW-1133">Transmembrane helix</keyword>
<keyword evidence="1" id="KW-0472">Membrane</keyword>
<gene>
    <name evidence="3" type="ORF">I5L03_05150</name>
</gene>
<dbReference type="InterPro" id="IPR054839">
    <property type="entry name" value="puhB_PGC"/>
</dbReference>
<accession>A0ABS0N1X5</accession>
<keyword evidence="4" id="KW-1185">Reference proteome</keyword>
<organism evidence="3 4">
    <name type="scientific">Aurantiacibacter sediminis</name>
    <dbReference type="NCBI Taxonomy" id="2793064"/>
    <lineage>
        <taxon>Bacteria</taxon>
        <taxon>Pseudomonadati</taxon>
        <taxon>Pseudomonadota</taxon>
        <taxon>Alphaproteobacteria</taxon>
        <taxon>Sphingomonadales</taxon>
        <taxon>Erythrobacteraceae</taxon>
        <taxon>Aurantiacibacter</taxon>
    </lineage>
</organism>
<dbReference type="EMBL" id="JAEANY010000001">
    <property type="protein sequence ID" value="MBH5321965.1"/>
    <property type="molecule type" value="Genomic_DNA"/>
</dbReference>
<comment type="caution">
    <text evidence="3">The sequence shown here is derived from an EMBL/GenBank/DDBJ whole genome shotgun (WGS) entry which is preliminary data.</text>
</comment>
<protein>
    <submittedName>
        <fullName evidence="3">PH domain-containing protein</fullName>
    </submittedName>
</protein>